<dbReference type="InterPro" id="IPR011009">
    <property type="entry name" value="Kinase-like_dom_sf"/>
</dbReference>
<feature type="domain" description="KEN" evidence="16">
    <location>
        <begin position="651"/>
        <end position="776"/>
    </location>
</feature>
<dbReference type="InterPro" id="IPR010513">
    <property type="entry name" value="KEN_dom"/>
</dbReference>
<keyword evidence="9" id="KW-0067">ATP-binding</keyword>
<dbReference type="SUPFAM" id="SSF50998">
    <property type="entry name" value="Quinoprotein alcohol dehydrogenase-like"/>
    <property type="match status" value="1"/>
</dbReference>
<keyword evidence="6" id="KW-0732">Signal</keyword>
<accession>A0A5K1VDL4</accession>
<evidence type="ECO:0000256" key="4">
    <source>
        <dbReference type="ARBA" id="ARBA00022679"/>
    </source>
</evidence>
<dbReference type="GO" id="GO:0004674">
    <property type="term" value="F:protein serine/threonine kinase activity"/>
    <property type="evidence" value="ECO:0007669"/>
    <property type="project" value="UniProtKB-KW"/>
</dbReference>
<dbReference type="FunFam" id="1.20.1440.180:FF:000004">
    <property type="entry name" value="Protein kinase, putative"/>
    <property type="match status" value="1"/>
</dbReference>
<comment type="subcellular location">
    <subcellularLocation>
        <location evidence="1">Membrane</location>
        <topology evidence="1">Single-pass type I membrane protein</topology>
    </subcellularLocation>
</comment>
<evidence type="ECO:0000256" key="10">
    <source>
        <dbReference type="ARBA" id="ARBA00022989"/>
    </source>
</evidence>
<dbReference type="PANTHER" id="PTHR13954">
    <property type="entry name" value="IRE1-RELATED"/>
    <property type="match status" value="1"/>
</dbReference>
<keyword evidence="8 17" id="KW-0418">Kinase</keyword>
<keyword evidence="4" id="KW-0808">Transferase</keyword>
<dbReference type="SMART" id="SM00580">
    <property type="entry name" value="PUG"/>
    <property type="match status" value="1"/>
</dbReference>
<evidence type="ECO:0000256" key="7">
    <source>
        <dbReference type="ARBA" id="ARBA00022741"/>
    </source>
</evidence>
<dbReference type="PROSITE" id="PS51392">
    <property type="entry name" value="KEN"/>
    <property type="match status" value="1"/>
</dbReference>
<evidence type="ECO:0000256" key="12">
    <source>
        <dbReference type="ARBA" id="ARBA00047899"/>
    </source>
</evidence>
<dbReference type="VEuPathDB" id="AmoebaDB:EHI5A_156010"/>
<dbReference type="AlphaFoldDB" id="A0A5K1VDL4"/>
<dbReference type="InterPro" id="IPR000719">
    <property type="entry name" value="Prot_kinase_dom"/>
</dbReference>
<dbReference type="PROSITE" id="PS50011">
    <property type="entry name" value="PROTEIN_KINASE_DOM"/>
    <property type="match status" value="1"/>
</dbReference>
<dbReference type="InterPro" id="IPR038357">
    <property type="entry name" value="KEN_sf"/>
</dbReference>
<comment type="catalytic activity">
    <reaction evidence="13">
        <text>L-seryl-[protein] + ATP = O-phospho-L-seryl-[protein] + ADP + H(+)</text>
        <dbReference type="Rhea" id="RHEA:17989"/>
        <dbReference type="Rhea" id="RHEA-COMP:9863"/>
        <dbReference type="Rhea" id="RHEA-COMP:11604"/>
        <dbReference type="ChEBI" id="CHEBI:15378"/>
        <dbReference type="ChEBI" id="CHEBI:29999"/>
        <dbReference type="ChEBI" id="CHEBI:30616"/>
        <dbReference type="ChEBI" id="CHEBI:83421"/>
        <dbReference type="ChEBI" id="CHEBI:456216"/>
        <dbReference type="EC" id="2.7.11.1"/>
    </reaction>
</comment>
<evidence type="ECO:0000256" key="5">
    <source>
        <dbReference type="ARBA" id="ARBA00022692"/>
    </source>
</evidence>
<keyword evidence="11" id="KW-0175">Coiled coil</keyword>
<evidence type="ECO:0000256" key="9">
    <source>
        <dbReference type="ARBA" id="ARBA00022840"/>
    </source>
</evidence>
<dbReference type="InterPro" id="IPR045133">
    <property type="entry name" value="IRE1/2-like"/>
</dbReference>
<dbReference type="GO" id="GO:0036498">
    <property type="term" value="P:IRE1-mediated unfolded protein response"/>
    <property type="evidence" value="ECO:0007669"/>
    <property type="project" value="TreeGrafter"/>
</dbReference>
<dbReference type="GO" id="GO:1990604">
    <property type="term" value="C:IRE1-TRAF2-ASK1 complex"/>
    <property type="evidence" value="ECO:0007669"/>
    <property type="project" value="TreeGrafter"/>
</dbReference>
<dbReference type="PANTHER" id="PTHR13954:SF6">
    <property type="entry name" value="NON-SPECIFIC SERINE_THREONINE PROTEIN KINASE"/>
    <property type="match status" value="1"/>
</dbReference>
<dbReference type="GO" id="GO:0004521">
    <property type="term" value="F:RNA endonuclease activity"/>
    <property type="evidence" value="ECO:0007669"/>
    <property type="project" value="InterPro"/>
</dbReference>
<evidence type="ECO:0000256" key="14">
    <source>
        <dbReference type="SAM" id="Phobius"/>
    </source>
</evidence>
<dbReference type="GO" id="GO:0006397">
    <property type="term" value="P:mRNA processing"/>
    <property type="evidence" value="ECO:0007669"/>
    <property type="project" value="InterPro"/>
</dbReference>
<evidence type="ECO:0000256" key="8">
    <source>
        <dbReference type="ARBA" id="ARBA00022777"/>
    </source>
</evidence>
<dbReference type="SMART" id="SM00220">
    <property type="entry name" value="S_TKc"/>
    <property type="match status" value="1"/>
</dbReference>
<dbReference type="Gene3D" id="3.30.200.20">
    <property type="entry name" value="Phosphorylase Kinase, domain 1"/>
    <property type="match status" value="1"/>
</dbReference>
<dbReference type="FunFam" id="3.30.200.20:FF:000077">
    <property type="entry name" value="Putative Serine/threonine-protein kinase/endoribonuclease IRE1"/>
    <property type="match status" value="1"/>
</dbReference>
<dbReference type="GO" id="GO:0005524">
    <property type="term" value="F:ATP binding"/>
    <property type="evidence" value="ECO:0007669"/>
    <property type="project" value="UniProtKB-KW"/>
</dbReference>
<dbReference type="PROSITE" id="PS00108">
    <property type="entry name" value="PROTEIN_KINASE_ST"/>
    <property type="match status" value="1"/>
</dbReference>
<dbReference type="OMA" id="SPYRIAT"/>
<reference evidence="17 18" key="1">
    <citation type="submission" date="2016-05" db="EMBL/GenBank/DDBJ databases">
        <title>First whole genome sequencing of Entamoeba histolytica HM1:IMSS-clone-6.</title>
        <authorList>
            <person name="Mukherjee Avik.K."/>
            <person name="Izumyama S."/>
            <person name="Nakada-Tsukui K."/>
            <person name="Nozaki T."/>
        </authorList>
    </citation>
    <scope>NUCLEOTIDE SEQUENCE [LARGE SCALE GENOMIC DNA]</scope>
    <source>
        <strain evidence="17 18">HM1:IMSS clone 6</strain>
    </source>
</reference>
<dbReference type="Pfam" id="PF00069">
    <property type="entry name" value="Pkinase"/>
    <property type="match status" value="1"/>
</dbReference>
<dbReference type="EMBL" id="BDEQ01000001">
    <property type="protein sequence ID" value="GAT98892.1"/>
    <property type="molecule type" value="Genomic_DNA"/>
</dbReference>
<comment type="caution">
    <text evidence="17">The sequence shown here is derived from an EMBL/GenBank/DDBJ whole genome shotgun (WGS) entry which is preliminary data.</text>
</comment>
<dbReference type="GO" id="GO:0051082">
    <property type="term" value="F:unfolded protein binding"/>
    <property type="evidence" value="ECO:0007669"/>
    <property type="project" value="TreeGrafter"/>
</dbReference>
<gene>
    <name evidence="17" type="ORF">CL6EHI_075540</name>
</gene>
<evidence type="ECO:0000256" key="3">
    <source>
        <dbReference type="ARBA" id="ARBA00022527"/>
    </source>
</evidence>
<dbReference type="SUPFAM" id="SSF56112">
    <property type="entry name" value="Protein kinase-like (PK-like)"/>
    <property type="match status" value="1"/>
</dbReference>
<protein>
    <recommendedName>
        <fullName evidence="2">non-specific serine/threonine protein kinase</fullName>
        <ecNumber evidence="2">2.7.11.1</ecNumber>
    </recommendedName>
</protein>
<sequence>MILVLFFCINLVFSQNFEDLLITVTLDGSITARRLVDSAIVWQTQHSGPLLTSYFSGQTPYIPSIDSSKTLFSVDKEQLQLKRMKFKIEDIFNQSPAIIDNVLVFCDKESKIFSISTDSGKISPYRIAIGSLPFSRNQYHLKAIDPLSGIELWNMTIAEYKAVVEIQRKISKKHQLLINPITNTVQLYEENEVIWSRRFEDSDIVGAFIYDSGEEDIRQIEVSFVTISNDVIINIFNDNLYAIIPISLRTDKENYSMQDNSNTLVHSTRLLIAPSIKYIDSLEDQTDDKKNQSIKEDDMVCLNEFDSFPIDQTVPNGSIIVINKDRIIDFDDKKWNEVLIPLTDIPPVLPNNPIPPLPNNSSHPIIFLLILIVIVIILIVLIVLMLMSNANQSPLEVTDKQLGTGSLGTVVFEGNFNGRRVAVKRLVKEFYSIAQHEVEIFNQTEELPNLVRYYMSYSDRNFIYIALTYCECTLEQHINTMEYRKTPLLNEHTIGLMKGCARGVYYLHKLGIVHRDLKPQNVLIDSKGEVKITDFGLAKKIEDNASFTCSHGGSVGWQAPEAIKGERLTSKVDIYNLGCLFFFIARKEHPFGPLIDRSKNILLGKMVKMDYDNANVYQNEFVMTLAILTRIDPNLRPTADQIMALPLFWDFNKKLNFIKSASDLFEMDPSMIITRELDASGIGIRWQQSLDPGLVDSLVKFRKYDFNKTRDLLRAIRNKSHHYYNLPKSEQSLFTSFPDGFYLYFYKRFPGLLILVYNVVKKHYPNEPIFNEFFIYDSK</sequence>
<organism evidence="17 18">
    <name type="scientific">Entamoeba histolytica</name>
    <dbReference type="NCBI Taxonomy" id="5759"/>
    <lineage>
        <taxon>Eukaryota</taxon>
        <taxon>Amoebozoa</taxon>
        <taxon>Evosea</taxon>
        <taxon>Archamoebae</taxon>
        <taxon>Mastigamoebida</taxon>
        <taxon>Entamoebidae</taxon>
        <taxon>Entamoeba</taxon>
    </lineage>
</organism>
<evidence type="ECO:0000256" key="1">
    <source>
        <dbReference type="ARBA" id="ARBA00004479"/>
    </source>
</evidence>
<keyword evidence="7" id="KW-0547">Nucleotide-binding</keyword>
<evidence type="ECO:0000256" key="2">
    <source>
        <dbReference type="ARBA" id="ARBA00012513"/>
    </source>
</evidence>
<evidence type="ECO:0000313" key="17">
    <source>
        <dbReference type="EMBL" id="GAT98892.1"/>
    </source>
</evidence>
<evidence type="ECO:0000256" key="6">
    <source>
        <dbReference type="ARBA" id="ARBA00022729"/>
    </source>
</evidence>
<evidence type="ECO:0000259" key="16">
    <source>
        <dbReference type="PROSITE" id="PS51392"/>
    </source>
</evidence>
<dbReference type="VEuPathDB" id="AmoebaDB:EHI7A_179680"/>
<evidence type="ECO:0000256" key="11">
    <source>
        <dbReference type="ARBA" id="ARBA00023054"/>
    </source>
</evidence>
<dbReference type="Proteomes" id="UP000078387">
    <property type="component" value="Unassembled WGS sequence"/>
</dbReference>
<dbReference type="Gene3D" id="1.20.1440.180">
    <property type="entry name" value="KEN domain"/>
    <property type="match status" value="1"/>
</dbReference>
<dbReference type="InterPro" id="IPR011047">
    <property type="entry name" value="Quinoprotein_ADH-like_sf"/>
</dbReference>
<keyword evidence="5 14" id="KW-0812">Transmembrane</keyword>
<dbReference type="EC" id="2.7.11.1" evidence="2"/>
<dbReference type="VEuPathDB" id="AmoebaDB:EHI8A_204850"/>
<dbReference type="Gene3D" id="2.130.10.10">
    <property type="entry name" value="YVTN repeat-like/Quinoprotein amine dehydrogenase"/>
    <property type="match status" value="1"/>
</dbReference>
<dbReference type="Pfam" id="PF06479">
    <property type="entry name" value="Ribonuc_2-5A"/>
    <property type="match status" value="1"/>
</dbReference>
<feature type="domain" description="Protein kinase" evidence="15">
    <location>
        <begin position="396"/>
        <end position="648"/>
    </location>
</feature>
<proteinExistence type="predicted"/>
<dbReference type="InterPro" id="IPR008271">
    <property type="entry name" value="Ser/Thr_kinase_AS"/>
</dbReference>
<comment type="catalytic activity">
    <reaction evidence="12">
        <text>L-threonyl-[protein] + ATP = O-phospho-L-threonyl-[protein] + ADP + H(+)</text>
        <dbReference type="Rhea" id="RHEA:46608"/>
        <dbReference type="Rhea" id="RHEA-COMP:11060"/>
        <dbReference type="Rhea" id="RHEA-COMP:11605"/>
        <dbReference type="ChEBI" id="CHEBI:15378"/>
        <dbReference type="ChEBI" id="CHEBI:30013"/>
        <dbReference type="ChEBI" id="CHEBI:30616"/>
        <dbReference type="ChEBI" id="CHEBI:61977"/>
        <dbReference type="ChEBI" id="CHEBI:456216"/>
        <dbReference type="EC" id="2.7.11.1"/>
    </reaction>
</comment>
<keyword evidence="10 14" id="KW-1133">Transmembrane helix</keyword>
<keyword evidence="14" id="KW-0472">Membrane</keyword>
<dbReference type="VEuPathDB" id="AmoebaDB:KM1_209130"/>
<dbReference type="CDD" id="cd09213">
    <property type="entry name" value="Luminal_IRE1_like"/>
    <property type="match status" value="1"/>
</dbReference>
<keyword evidence="3" id="KW-0723">Serine/threonine-protein kinase</keyword>
<name>A0A5K1VDL4_ENTHI</name>
<dbReference type="InterPro" id="IPR015943">
    <property type="entry name" value="WD40/YVTN_repeat-like_dom_sf"/>
</dbReference>
<dbReference type="Gene3D" id="1.10.510.10">
    <property type="entry name" value="Transferase(Phosphotransferase) domain 1"/>
    <property type="match status" value="1"/>
</dbReference>
<dbReference type="VEuPathDB" id="AmoebaDB:EHI_075540"/>
<evidence type="ECO:0000256" key="13">
    <source>
        <dbReference type="ARBA" id="ARBA00048679"/>
    </source>
</evidence>
<evidence type="ECO:0000259" key="15">
    <source>
        <dbReference type="PROSITE" id="PS50011"/>
    </source>
</evidence>
<feature type="transmembrane region" description="Helical" evidence="14">
    <location>
        <begin position="365"/>
        <end position="386"/>
    </location>
</feature>
<evidence type="ECO:0000313" key="18">
    <source>
        <dbReference type="Proteomes" id="UP000078387"/>
    </source>
</evidence>